<organism evidence="1">
    <name type="scientific">candidate division CPR1 bacterium ADurb.Bin160</name>
    <dbReference type="NCBI Taxonomy" id="1852826"/>
    <lineage>
        <taxon>Bacteria</taxon>
        <taxon>candidate division CPR1</taxon>
    </lineage>
</organism>
<gene>
    <name evidence="1" type="ORF">BWY04_00157</name>
</gene>
<proteinExistence type="predicted"/>
<accession>A0A1V5ZQC5</accession>
<dbReference type="AlphaFoldDB" id="A0A1V5ZQC5"/>
<dbReference type="EMBL" id="MWDB01000002">
    <property type="protein sequence ID" value="OQB42459.1"/>
    <property type="molecule type" value="Genomic_DNA"/>
</dbReference>
<evidence type="ECO:0000313" key="1">
    <source>
        <dbReference type="EMBL" id="OQB42459.1"/>
    </source>
</evidence>
<dbReference type="Proteomes" id="UP000485621">
    <property type="component" value="Unassembled WGS sequence"/>
</dbReference>
<sequence>MDIPLYKKTSPILAPGYQAKRDRKLLINKRELAKISALTDQA</sequence>
<comment type="caution">
    <text evidence="1">The sequence shown here is derived from an EMBL/GenBank/DDBJ whole genome shotgun (WGS) entry which is preliminary data.</text>
</comment>
<protein>
    <submittedName>
        <fullName evidence="1">Uncharacterized protein</fullName>
    </submittedName>
</protein>
<name>A0A1V5ZQC5_9BACT</name>
<reference evidence="1" key="1">
    <citation type="submission" date="2017-02" db="EMBL/GenBank/DDBJ databases">
        <title>Delving into the versatile metabolic prowess of the omnipresent phylum Bacteroidetes.</title>
        <authorList>
            <person name="Nobu M.K."/>
            <person name="Mei R."/>
            <person name="Narihiro T."/>
            <person name="Kuroda K."/>
            <person name="Liu W.-T."/>
        </authorList>
    </citation>
    <scope>NUCLEOTIDE SEQUENCE</scope>
    <source>
        <strain evidence="1">ADurb.Bin160</strain>
    </source>
</reference>